<dbReference type="Proteomes" id="UP001501081">
    <property type="component" value="Unassembled WGS sequence"/>
</dbReference>
<proteinExistence type="predicted"/>
<name>A0ABP7P4T9_9SPHI</name>
<evidence type="ECO:0000256" key="1">
    <source>
        <dbReference type="SAM" id="Phobius"/>
    </source>
</evidence>
<keyword evidence="1" id="KW-0472">Membrane</keyword>
<reference evidence="3" key="1">
    <citation type="journal article" date="2019" name="Int. J. Syst. Evol. Microbiol.">
        <title>The Global Catalogue of Microorganisms (GCM) 10K type strain sequencing project: providing services to taxonomists for standard genome sequencing and annotation.</title>
        <authorList>
            <consortium name="The Broad Institute Genomics Platform"/>
            <consortium name="The Broad Institute Genome Sequencing Center for Infectious Disease"/>
            <person name="Wu L."/>
            <person name="Ma J."/>
        </authorList>
    </citation>
    <scope>NUCLEOTIDE SEQUENCE [LARGE SCALE GENOMIC DNA]</scope>
    <source>
        <strain evidence="3">JCM 17338</strain>
    </source>
</reference>
<sequence>MGKSLDSAINNLFSLFIGYNHFTFLLSDFFNILVKNRGKISLVNQTIEKLSFTYNSMTVNDIVVDFYAFTKTVLNF</sequence>
<keyword evidence="1" id="KW-0812">Transmembrane</keyword>
<accession>A0ABP7P4T9</accession>
<comment type="caution">
    <text evidence="2">The sequence shown here is derived from an EMBL/GenBank/DDBJ whole genome shotgun (WGS) entry which is preliminary data.</text>
</comment>
<evidence type="ECO:0000313" key="2">
    <source>
        <dbReference type="EMBL" id="GAA3959763.1"/>
    </source>
</evidence>
<evidence type="ECO:0000313" key="3">
    <source>
        <dbReference type="Proteomes" id="UP001501081"/>
    </source>
</evidence>
<gene>
    <name evidence="2" type="ORF">GCM10022246_11450</name>
</gene>
<feature type="transmembrane region" description="Helical" evidence="1">
    <location>
        <begin position="12"/>
        <end position="34"/>
    </location>
</feature>
<protein>
    <submittedName>
        <fullName evidence="2">Uncharacterized protein</fullName>
    </submittedName>
</protein>
<keyword evidence="1" id="KW-1133">Transmembrane helix</keyword>
<organism evidence="2 3">
    <name type="scientific">Pedobacter ginsengiterrae</name>
    <dbReference type="NCBI Taxonomy" id="871696"/>
    <lineage>
        <taxon>Bacteria</taxon>
        <taxon>Pseudomonadati</taxon>
        <taxon>Bacteroidota</taxon>
        <taxon>Sphingobacteriia</taxon>
        <taxon>Sphingobacteriales</taxon>
        <taxon>Sphingobacteriaceae</taxon>
        <taxon>Pedobacter</taxon>
    </lineage>
</organism>
<dbReference type="EMBL" id="BAABAK010000004">
    <property type="protein sequence ID" value="GAA3959763.1"/>
    <property type="molecule type" value="Genomic_DNA"/>
</dbReference>
<keyword evidence="3" id="KW-1185">Reference proteome</keyword>